<accession>A0A0F9VI41</accession>
<dbReference type="EMBL" id="LAZR01000523">
    <property type="protein sequence ID" value="KKN65498.1"/>
    <property type="molecule type" value="Genomic_DNA"/>
</dbReference>
<proteinExistence type="predicted"/>
<dbReference type="Gene3D" id="3.40.50.10400">
    <property type="entry name" value="Hypothetical protein PA1492"/>
    <property type="match status" value="1"/>
</dbReference>
<reference evidence="1" key="1">
    <citation type="journal article" date="2015" name="Nature">
        <title>Complex archaea that bridge the gap between prokaryotes and eukaryotes.</title>
        <authorList>
            <person name="Spang A."/>
            <person name="Saw J.H."/>
            <person name="Jorgensen S.L."/>
            <person name="Zaremba-Niedzwiedzka K."/>
            <person name="Martijn J."/>
            <person name="Lind A.E."/>
            <person name="van Eijk R."/>
            <person name="Schleper C."/>
            <person name="Guy L."/>
            <person name="Ettema T.J."/>
        </authorList>
    </citation>
    <scope>NUCLEOTIDE SEQUENCE</scope>
</reference>
<organism evidence="1">
    <name type="scientific">marine sediment metagenome</name>
    <dbReference type="NCBI Taxonomy" id="412755"/>
    <lineage>
        <taxon>unclassified sequences</taxon>
        <taxon>metagenomes</taxon>
        <taxon>ecological metagenomes</taxon>
    </lineage>
</organism>
<dbReference type="InterPro" id="IPR025518">
    <property type="entry name" value="DUF4406"/>
</dbReference>
<dbReference type="SUPFAM" id="SSF52309">
    <property type="entry name" value="N-(deoxy)ribosyltransferase-like"/>
    <property type="match status" value="1"/>
</dbReference>
<gene>
    <name evidence="1" type="ORF">LCGC14_0481020</name>
</gene>
<dbReference type="AlphaFoldDB" id="A0A0F9VI41"/>
<sequence>MKVIFISGPYRAKTEWQLVENIRAAEAAAIKLWREGWAVFCAHKNSAHFGGVCDESNFLNGDIEILKRCDAIYMLKSWRASVGACVELEIAMGIDLEIIYEG</sequence>
<dbReference type="Pfam" id="PF14359">
    <property type="entry name" value="DUF4406"/>
    <property type="match status" value="1"/>
</dbReference>
<evidence type="ECO:0000313" key="1">
    <source>
        <dbReference type="EMBL" id="KKN65498.1"/>
    </source>
</evidence>
<name>A0A0F9VI41_9ZZZZ</name>
<protein>
    <recommendedName>
        <fullName evidence="2">DUF4406 domain-containing protein</fullName>
    </recommendedName>
</protein>
<evidence type="ECO:0008006" key="2">
    <source>
        <dbReference type="Google" id="ProtNLM"/>
    </source>
</evidence>
<comment type="caution">
    <text evidence="1">The sequence shown here is derived from an EMBL/GenBank/DDBJ whole genome shotgun (WGS) entry which is preliminary data.</text>
</comment>